<evidence type="ECO:0000256" key="2">
    <source>
        <dbReference type="ARBA" id="ARBA00016807"/>
    </source>
</evidence>
<evidence type="ECO:0000256" key="5">
    <source>
        <dbReference type="ARBA" id="ARBA00025466"/>
    </source>
</evidence>
<evidence type="ECO:0000256" key="4">
    <source>
        <dbReference type="ARBA" id="ARBA00023163"/>
    </source>
</evidence>
<dbReference type="InterPro" id="IPR028002">
    <property type="entry name" value="Myb_DNA-bind_5"/>
</dbReference>
<evidence type="ECO:0000256" key="3">
    <source>
        <dbReference type="ARBA" id="ARBA00023015"/>
    </source>
</evidence>
<protein>
    <recommendedName>
        <fullName evidence="2">Regulatory protein zeste</fullName>
    </recommendedName>
</protein>
<keyword evidence="3" id="KW-0805">Transcription regulation</keyword>
<dbReference type="Pfam" id="PF13873">
    <property type="entry name" value="Myb_DNA-bind_5"/>
    <property type="match status" value="1"/>
</dbReference>
<evidence type="ECO:0000313" key="8">
    <source>
        <dbReference type="Proteomes" id="UP001153636"/>
    </source>
</evidence>
<dbReference type="EMBL" id="OV651814">
    <property type="protein sequence ID" value="CAH1106875.1"/>
    <property type="molecule type" value="Genomic_DNA"/>
</dbReference>
<evidence type="ECO:0000256" key="1">
    <source>
        <dbReference type="ARBA" id="ARBA00011764"/>
    </source>
</evidence>
<dbReference type="AlphaFoldDB" id="A0A9P0CVF2"/>
<gene>
    <name evidence="7" type="ORF">PSYICH_LOCUS7116</name>
</gene>
<accession>A0A9P0CVF2</accession>
<evidence type="ECO:0000313" key="7">
    <source>
        <dbReference type="EMBL" id="CAH1106875.1"/>
    </source>
</evidence>
<name>A0A9P0CVF2_9CUCU</name>
<dbReference type="GO" id="GO:0005634">
    <property type="term" value="C:nucleus"/>
    <property type="evidence" value="ECO:0007669"/>
    <property type="project" value="TreeGrafter"/>
</dbReference>
<comment type="subunit">
    <text evidence="1">Self-associates forming complexes of several hundred monomers.</text>
</comment>
<dbReference type="PANTHER" id="PTHR23098">
    <property type="entry name" value="AGAP001331-PA-RELATED"/>
    <property type="match status" value="1"/>
</dbReference>
<proteinExistence type="predicted"/>
<sequence>MRKNMAHVVLIKKKRKRLKNTTAEQYELYLEAIENDYVLKSNTLNPTLEPNYLSKKWEELSNKLNAIGKGPALSAEEWKKRFADWRYATKAKYRRIFNYSIKTGGGPAIDAKLSPLEERSLRAWGMVTVEGNTMVTNYEGIPINKDTPVENQDEPEEAVYNIPEEGEEEEEENQSETLIITVENTPSTLRKRQRHKPLSVLAENLIEISGNNNNISEKLSNQIENFTEGYLNIEKKKKYELKKQKLNFEIKKF</sequence>
<dbReference type="OrthoDB" id="6819217at2759"/>
<dbReference type="Proteomes" id="UP001153636">
    <property type="component" value="Chromosome 2"/>
</dbReference>
<keyword evidence="4" id="KW-0804">Transcription</keyword>
<organism evidence="7 8">
    <name type="scientific">Psylliodes chrysocephalus</name>
    <dbReference type="NCBI Taxonomy" id="3402493"/>
    <lineage>
        <taxon>Eukaryota</taxon>
        <taxon>Metazoa</taxon>
        <taxon>Ecdysozoa</taxon>
        <taxon>Arthropoda</taxon>
        <taxon>Hexapoda</taxon>
        <taxon>Insecta</taxon>
        <taxon>Pterygota</taxon>
        <taxon>Neoptera</taxon>
        <taxon>Endopterygota</taxon>
        <taxon>Coleoptera</taxon>
        <taxon>Polyphaga</taxon>
        <taxon>Cucujiformia</taxon>
        <taxon>Chrysomeloidea</taxon>
        <taxon>Chrysomelidae</taxon>
        <taxon>Galerucinae</taxon>
        <taxon>Alticini</taxon>
        <taxon>Psylliodes</taxon>
    </lineage>
</organism>
<evidence type="ECO:0000259" key="6">
    <source>
        <dbReference type="Pfam" id="PF13873"/>
    </source>
</evidence>
<keyword evidence="8" id="KW-1185">Reference proteome</keyword>
<reference evidence="7" key="1">
    <citation type="submission" date="2022-01" db="EMBL/GenBank/DDBJ databases">
        <authorList>
            <person name="King R."/>
        </authorList>
    </citation>
    <scope>NUCLEOTIDE SEQUENCE</scope>
</reference>
<dbReference type="PANTHER" id="PTHR23098:SF16">
    <property type="entry name" value="REGULATORY PROTEIN ZESTE"/>
    <property type="match status" value="1"/>
</dbReference>
<feature type="domain" description="Myb/SANT-like DNA-binding" evidence="6">
    <location>
        <begin position="17"/>
        <end position="93"/>
    </location>
</feature>
<comment type="function">
    <text evidence="5">Involved in transvection phenomena (= synapsis-dependent gene expression), where the synaptic pairing of chromosomes carrying genes with which zeste interacts influences the expression of these genes. Zeste binds to DNA and stimulates transcription from a nearby promoter.</text>
</comment>